<evidence type="ECO:0000313" key="2">
    <source>
        <dbReference type="EMBL" id="CEP25697.1"/>
    </source>
</evidence>
<organism evidence="2">
    <name type="scientific">Propionibacterium freudenreichii subsp. freudenreichii</name>
    <dbReference type="NCBI Taxonomy" id="66712"/>
    <lineage>
        <taxon>Bacteria</taxon>
        <taxon>Bacillati</taxon>
        <taxon>Actinomycetota</taxon>
        <taxon>Actinomycetes</taxon>
        <taxon>Propionibacteriales</taxon>
        <taxon>Propionibacteriaceae</taxon>
        <taxon>Propionibacterium</taxon>
    </lineage>
</organism>
<dbReference type="AlphaFoldDB" id="A0A0B7NY83"/>
<feature type="region of interest" description="Disordered" evidence="1">
    <location>
        <begin position="86"/>
        <end position="123"/>
    </location>
</feature>
<dbReference type="PATRIC" id="fig|66712.6.peg.194"/>
<feature type="compositionally biased region" description="Basic and acidic residues" evidence="1">
    <location>
        <begin position="97"/>
        <end position="117"/>
    </location>
</feature>
<reference evidence="2" key="1">
    <citation type="submission" date="2014-08" db="EMBL/GenBank/DDBJ databases">
        <authorList>
            <person name="Falentin Helene"/>
        </authorList>
    </citation>
    <scope>NUCLEOTIDE SEQUENCE</scope>
</reference>
<dbReference type="EMBL" id="LM676381">
    <property type="protein sequence ID" value="CEP25697.1"/>
    <property type="molecule type" value="Genomic_DNA"/>
</dbReference>
<gene>
    <name evidence="2" type="ORF">PFCIRM138_10725</name>
</gene>
<protein>
    <submittedName>
        <fullName evidence="2">Uncharacterized protein</fullName>
    </submittedName>
</protein>
<name>A0A0B7NY83_PROFF</name>
<dbReference type="GeneID" id="61223020"/>
<dbReference type="RefSeq" id="WP_044635893.1">
    <property type="nucleotide sequence ID" value="NZ_CP010341.1"/>
</dbReference>
<sequence length="123" mass="12223">MKSRTVARVVRVALVALCAIIGVVLLVMGRHVLGAVVLVGGAGLLGMGTQVIGDPHDIHGLPAGVSAADIKAYRRAHRGATISDAIRALGGDAPGGPDRDGGPDRHDEGGGNGDDGRPPGAGQ</sequence>
<evidence type="ECO:0000256" key="1">
    <source>
        <dbReference type="SAM" id="MobiDB-lite"/>
    </source>
</evidence>
<accession>A0A0B7NY83</accession>
<proteinExistence type="predicted"/>
<dbReference type="KEGG" id="pfre:RM25_0191"/>